<comment type="cofactor">
    <cofactor evidence="1 14">
        <name>heme</name>
        <dbReference type="ChEBI" id="CHEBI:30413"/>
    </cofactor>
</comment>
<organism evidence="17 18">
    <name type="scientific">Polypedilum vanderplanki</name>
    <name type="common">Sleeping chironomid midge</name>
    <dbReference type="NCBI Taxonomy" id="319348"/>
    <lineage>
        <taxon>Eukaryota</taxon>
        <taxon>Metazoa</taxon>
        <taxon>Ecdysozoa</taxon>
        <taxon>Arthropoda</taxon>
        <taxon>Hexapoda</taxon>
        <taxon>Insecta</taxon>
        <taxon>Pterygota</taxon>
        <taxon>Neoptera</taxon>
        <taxon>Endopterygota</taxon>
        <taxon>Diptera</taxon>
        <taxon>Nematocera</taxon>
        <taxon>Chironomoidea</taxon>
        <taxon>Chironomidae</taxon>
        <taxon>Chironominae</taxon>
        <taxon>Polypedilum</taxon>
        <taxon>Polypedilum</taxon>
    </lineage>
</organism>
<evidence type="ECO:0000313" key="18">
    <source>
        <dbReference type="Proteomes" id="UP001107558"/>
    </source>
</evidence>
<dbReference type="Pfam" id="PF00067">
    <property type="entry name" value="p450"/>
    <property type="match status" value="2"/>
</dbReference>
<evidence type="ECO:0000256" key="10">
    <source>
        <dbReference type="ARBA" id="ARBA00023002"/>
    </source>
</evidence>
<proteinExistence type="inferred from homology"/>
<dbReference type="GO" id="GO:0004497">
    <property type="term" value="F:monooxygenase activity"/>
    <property type="evidence" value="ECO:0007669"/>
    <property type="project" value="UniProtKB-KW"/>
</dbReference>
<dbReference type="Gene3D" id="1.10.630.10">
    <property type="entry name" value="Cytochrome P450"/>
    <property type="match status" value="1"/>
</dbReference>
<keyword evidence="10 15" id="KW-0560">Oxidoreductase</keyword>
<evidence type="ECO:0000313" key="17">
    <source>
        <dbReference type="EMBL" id="KAG5669767.1"/>
    </source>
</evidence>
<dbReference type="PROSITE" id="PS00086">
    <property type="entry name" value="CYTOCHROME_P450"/>
    <property type="match status" value="1"/>
</dbReference>
<feature type="binding site" description="axial binding residue" evidence="14">
    <location>
        <position position="425"/>
    </location>
    <ligand>
        <name>heme</name>
        <dbReference type="ChEBI" id="CHEBI:30413"/>
    </ligand>
    <ligandPart>
        <name>Fe</name>
        <dbReference type="ChEBI" id="CHEBI:18248"/>
    </ligandPart>
</feature>
<evidence type="ECO:0000256" key="3">
    <source>
        <dbReference type="ARBA" id="ARBA00004174"/>
    </source>
</evidence>
<feature type="transmembrane region" description="Helical" evidence="16">
    <location>
        <begin position="6"/>
        <end position="22"/>
    </location>
</feature>
<evidence type="ECO:0000256" key="16">
    <source>
        <dbReference type="SAM" id="Phobius"/>
    </source>
</evidence>
<evidence type="ECO:0000256" key="2">
    <source>
        <dbReference type="ARBA" id="ARBA00003690"/>
    </source>
</evidence>
<dbReference type="InterPro" id="IPR017972">
    <property type="entry name" value="Cyt_P450_CS"/>
</dbReference>
<comment type="caution">
    <text evidence="17">The sequence shown here is derived from an EMBL/GenBank/DDBJ whole genome shotgun (WGS) entry which is preliminary data.</text>
</comment>
<evidence type="ECO:0000256" key="12">
    <source>
        <dbReference type="ARBA" id="ARBA00023033"/>
    </source>
</evidence>
<evidence type="ECO:0000256" key="6">
    <source>
        <dbReference type="ARBA" id="ARBA00022617"/>
    </source>
</evidence>
<evidence type="ECO:0000256" key="4">
    <source>
        <dbReference type="ARBA" id="ARBA00004406"/>
    </source>
</evidence>
<accession>A0A9J6BJL3</accession>
<dbReference type="PRINTS" id="PR00465">
    <property type="entry name" value="EP450IV"/>
</dbReference>
<dbReference type="Proteomes" id="UP001107558">
    <property type="component" value="Chromosome 3"/>
</dbReference>
<evidence type="ECO:0000256" key="11">
    <source>
        <dbReference type="ARBA" id="ARBA00023004"/>
    </source>
</evidence>
<dbReference type="PANTHER" id="PTHR24292:SF103">
    <property type="entry name" value="CYTOCHROME P450 6BS1"/>
    <property type="match status" value="1"/>
</dbReference>
<keyword evidence="16" id="KW-1133">Transmembrane helix</keyword>
<evidence type="ECO:0000256" key="13">
    <source>
        <dbReference type="ARBA" id="ARBA00023136"/>
    </source>
</evidence>
<keyword evidence="12 15" id="KW-0503">Monooxygenase</keyword>
<dbReference type="GO" id="GO:0005789">
    <property type="term" value="C:endoplasmic reticulum membrane"/>
    <property type="evidence" value="ECO:0007669"/>
    <property type="project" value="UniProtKB-SubCell"/>
</dbReference>
<evidence type="ECO:0008006" key="19">
    <source>
        <dbReference type="Google" id="ProtNLM"/>
    </source>
</evidence>
<dbReference type="GO" id="GO:0005506">
    <property type="term" value="F:iron ion binding"/>
    <property type="evidence" value="ECO:0007669"/>
    <property type="project" value="InterPro"/>
</dbReference>
<name>A0A9J6BJL3_POLVA</name>
<dbReference type="AlphaFoldDB" id="A0A9J6BJL3"/>
<evidence type="ECO:0000256" key="7">
    <source>
        <dbReference type="ARBA" id="ARBA00022723"/>
    </source>
</evidence>
<evidence type="ECO:0000256" key="5">
    <source>
        <dbReference type="ARBA" id="ARBA00010617"/>
    </source>
</evidence>
<dbReference type="InterPro" id="IPR002403">
    <property type="entry name" value="Cyt_P450_E_grp-IV"/>
</dbReference>
<dbReference type="InterPro" id="IPR050476">
    <property type="entry name" value="Insect_CytP450_Detox"/>
</dbReference>
<keyword evidence="9" id="KW-0492">Microsome</keyword>
<keyword evidence="7 14" id="KW-0479">Metal-binding</keyword>
<dbReference type="OrthoDB" id="7788105at2759"/>
<evidence type="ECO:0000256" key="15">
    <source>
        <dbReference type="RuleBase" id="RU000461"/>
    </source>
</evidence>
<keyword evidence="16" id="KW-0812">Transmembrane</keyword>
<dbReference type="InterPro" id="IPR036396">
    <property type="entry name" value="Cyt_P450_sf"/>
</dbReference>
<dbReference type="GO" id="GO:0016705">
    <property type="term" value="F:oxidoreductase activity, acting on paired donors, with incorporation or reduction of molecular oxygen"/>
    <property type="evidence" value="ECO:0007669"/>
    <property type="project" value="InterPro"/>
</dbReference>
<dbReference type="GO" id="GO:0020037">
    <property type="term" value="F:heme binding"/>
    <property type="evidence" value="ECO:0007669"/>
    <property type="project" value="InterPro"/>
</dbReference>
<comment type="function">
    <text evidence="2">May be involved in the metabolism of insect hormones and in the breakdown of synthetic insecticides.</text>
</comment>
<dbReference type="SUPFAM" id="SSF48264">
    <property type="entry name" value="Cytochrome P450"/>
    <property type="match status" value="1"/>
</dbReference>
<evidence type="ECO:0000256" key="9">
    <source>
        <dbReference type="ARBA" id="ARBA00022848"/>
    </source>
</evidence>
<dbReference type="CDD" id="cd11056">
    <property type="entry name" value="CYP6-like"/>
    <property type="match status" value="1"/>
</dbReference>
<reference evidence="17" key="1">
    <citation type="submission" date="2021-03" db="EMBL/GenBank/DDBJ databases">
        <title>Chromosome level genome of the anhydrobiotic midge Polypedilum vanderplanki.</title>
        <authorList>
            <person name="Yoshida Y."/>
            <person name="Kikawada T."/>
            <person name="Gusev O."/>
        </authorList>
    </citation>
    <scope>NUCLEOTIDE SEQUENCE</scope>
    <source>
        <strain evidence="17">NIAS01</strain>
        <tissue evidence="17">Whole body or cell culture</tissue>
    </source>
</reference>
<comment type="similarity">
    <text evidence="5 15">Belongs to the cytochrome P450 family.</text>
</comment>
<sequence>MFLANILLFLVLPIVAIVYLYFNKKFSYFKNLGIPYIEPKFPLGNLNGIGSTRHMYDIVRNIYDELHTKGPVVGMYNLTQPFYYITDLELIKNITIKDFNNFINRGVYSNEKDEPLTAHLFTLEDEKWRFLRNKLSIAFTSGKMKLMYYTIGDKGHDLVTLIEKASKNNKTINIKDITNLFATDVVSSVAFGMESNTMNGEHPELKRFFKEIFAADGYTMLKFFFLMSFPKLGKFLKMRLFSKEMSDFFINIVGGNIAYREKINDNRPDFLNMLIQLKNKGSIDGDFSTETRKLTFNEIIPQAFVFFFDKLREEINEKTKGEKGEITYENLHEMTYLNQVINETLRMYTGGFALIRKSAEDYPIPNSKIIIPKGASVFIPIIGLHYDERYWKNPEKFDPGRFTQEEIAKRPNYCYQPFGEGLRNCIGKRFALLNVKFGVAVIIKNFKVFPDDKMKYPIKMNPKNPNLEAEGGFWLRFEKI</sequence>
<protein>
    <recommendedName>
        <fullName evidence="19">Cytochrome P450</fullName>
    </recommendedName>
</protein>
<keyword evidence="8" id="KW-0256">Endoplasmic reticulum</keyword>
<comment type="subcellular location">
    <subcellularLocation>
        <location evidence="4">Endoplasmic reticulum membrane</location>
        <topology evidence="4">Peripheral membrane protein</topology>
    </subcellularLocation>
    <subcellularLocation>
        <location evidence="3">Microsome membrane</location>
        <topology evidence="3">Peripheral membrane protein</topology>
    </subcellularLocation>
</comment>
<evidence type="ECO:0000256" key="8">
    <source>
        <dbReference type="ARBA" id="ARBA00022824"/>
    </source>
</evidence>
<keyword evidence="13 16" id="KW-0472">Membrane</keyword>
<keyword evidence="18" id="KW-1185">Reference proteome</keyword>
<dbReference type="PANTHER" id="PTHR24292">
    <property type="entry name" value="CYTOCHROME P450"/>
    <property type="match status" value="1"/>
</dbReference>
<keyword evidence="6 14" id="KW-0349">Heme</keyword>
<evidence type="ECO:0000256" key="1">
    <source>
        <dbReference type="ARBA" id="ARBA00001971"/>
    </source>
</evidence>
<gene>
    <name evidence="17" type="ORF">PVAND_000061</name>
</gene>
<dbReference type="EMBL" id="JADBJN010000003">
    <property type="protein sequence ID" value="KAG5669767.1"/>
    <property type="molecule type" value="Genomic_DNA"/>
</dbReference>
<dbReference type="InterPro" id="IPR001128">
    <property type="entry name" value="Cyt_P450"/>
</dbReference>
<evidence type="ECO:0000256" key="14">
    <source>
        <dbReference type="PIRSR" id="PIRSR602403-1"/>
    </source>
</evidence>
<keyword evidence="11 14" id="KW-0408">Iron</keyword>